<organism evidence="1">
    <name type="scientific">Arundo donax</name>
    <name type="common">Giant reed</name>
    <name type="synonym">Donax arundinaceus</name>
    <dbReference type="NCBI Taxonomy" id="35708"/>
    <lineage>
        <taxon>Eukaryota</taxon>
        <taxon>Viridiplantae</taxon>
        <taxon>Streptophyta</taxon>
        <taxon>Embryophyta</taxon>
        <taxon>Tracheophyta</taxon>
        <taxon>Spermatophyta</taxon>
        <taxon>Magnoliopsida</taxon>
        <taxon>Liliopsida</taxon>
        <taxon>Poales</taxon>
        <taxon>Poaceae</taxon>
        <taxon>PACMAD clade</taxon>
        <taxon>Arundinoideae</taxon>
        <taxon>Arundineae</taxon>
        <taxon>Arundo</taxon>
    </lineage>
</organism>
<evidence type="ECO:0000313" key="1">
    <source>
        <dbReference type="EMBL" id="JAE09083.1"/>
    </source>
</evidence>
<proteinExistence type="predicted"/>
<sequence>MHSSTAIFMARGLELEEGSRRAASGAPGRAAGRGPGLVGEMARVCDGPLVAAGALVLGVWALI</sequence>
<dbReference type="AlphaFoldDB" id="A0A0A9FLC4"/>
<protein>
    <submittedName>
        <fullName evidence="1">Uncharacterized protein</fullName>
    </submittedName>
</protein>
<accession>A0A0A9FLC4</accession>
<reference evidence="1" key="2">
    <citation type="journal article" date="2015" name="Data Brief">
        <title>Shoot transcriptome of the giant reed, Arundo donax.</title>
        <authorList>
            <person name="Barrero R.A."/>
            <person name="Guerrero F.D."/>
            <person name="Moolhuijzen P."/>
            <person name="Goolsby J.A."/>
            <person name="Tidwell J."/>
            <person name="Bellgard S.E."/>
            <person name="Bellgard M.I."/>
        </authorList>
    </citation>
    <scope>NUCLEOTIDE SEQUENCE</scope>
    <source>
        <tissue evidence="1">Shoot tissue taken approximately 20 cm above the soil surface</tissue>
    </source>
</reference>
<reference evidence="1" key="1">
    <citation type="submission" date="2014-09" db="EMBL/GenBank/DDBJ databases">
        <authorList>
            <person name="Magalhaes I.L.F."/>
            <person name="Oliveira U."/>
            <person name="Santos F.R."/>
            <person name="Vidigal T.H.D.A."/>
            <person name="Brescovit A.D."/>
            <person name="Santos A.J."/>
        </authorList>
    </citation>
    <scope>NUCLEOTIDE SEQUENCE</scope>
    <source>
        <tissue evidence="1">Shoot tissue taken approximately 20 cm above the soil surface</tissue>
    </source>
</reference>
<name>A0A0A9FLC4_ARUDO</name>
<dbReference type="EMBL" id="GBRH01188813">
    <property type="protein sequence ID" value="JAE09083.1"/>
    <property type="molecule type" value="Transcribed_RNA"/>
</dbReference>